<organism evidence="3 4">
    <name type="scientific">Neonectria punicea</name>
    <dbReference type="NCBI Taxonomy" id="979145"/>
    <lineage>
        <taxon>Eukaryota</taxon>
        <taxon>Fungi</taxon>
        <taxon>Dikarya</taxon>
        <taxon>Ascomycota</taxon>
        <taxon>Pezizomycotina</taxon>
        <taxon>Sordariomycetes</taxon>
        <taxon>Hypocreomycetidae</taxon>
        <taxon>Hypocreales</taxon>
        <taxon>Nectriaceae</taxon>
        <taxon>Neonectria</taxon>
    </lineage>
</organism>
<feature type="domain" description="AB hydrolase-1" evidence="2">
    <location>
        <begin position="96"/>
        <end position="401"/>
    </location>
</feature>
<dbReference type="Pfam" id="PF12697">
    <property type="entry name" value="Abhydrolase_6"/>
    <property type="match status" value="1"/>
</dbReference>
<dbReference type="InterPro" id="IPR029058">
    <property type="entry name" value="AB_hydrolase_fold"/>
</dbReference>
<dbReference type="SUPFAM" id="SSF53474">
    <property type="entry name" value="alpha/beta-Hydrolases"/>
    <property type="match status" value="1"/>
</dbReference>
<reference evidence="3 4" key="1">
    <citation type="journal article" date="2025" name="Microbiol. Resour. Announc.">
        <title>Draft genome sequences for Neonectria magnoliae and Neonectria punicea, canker pathogens of Liriodendron tulipifera and Acer saccharum in West Virginia.</title>
        <authorList>
            <person name="Petronek H.M."/>
            <person name="Kasson M.T."/>
            <person name="Metheny A.M."/>
            <person name="Stauder C.M."/>
            <person name="Lovett B."/>
            <person name="Lynch S.C."/>
            <person name="Garnas J.R."/>
            <person name="Kasson L.R."/>
            <person name="Stajich J.E."/>
        </authorList>
    </citation>
    <scope>NUCLEOTIDE SEQUENCE [LARGE SCALE GENOMIC DNA]</scope>
    <source>
        <strain evidence="3 4">NRRL 64653</strain>
    </source>
</reference>
<proteinExistence type="predicted"/>
<accession>A0ABR1GGZ1</accession>
<name>A0ABR1GGZ1_9HYPO</name>
<dbReference type="EMBL" id="JAZAVJ010000504">
    <property type="protein sequence ID" value="KAK7394076.1"/>
    <property type="molecule type" value="Genomic_DNA"/>
</dbReference>
<feature type="region of interest" description="Disordered" evidence="1">
    <location>
        <begin position="44"/>
        <end position="64"/>
    </location>
</feature>
<comment type="caution">
    <text evidence="3">The sequence shown here is derived from an EMBL/GenBank/DDBJ whole genome shotgun (WGS) entry which is preliminary data.</text>
</comment>
<evidence type="ECO:0000313" key="4">
    <source>
        <dbReference type="Proteomes" id="UP001498476"/>
    </source>
</evidence>
<gene>
    <name evidence="3" type="ORF">QQX98_013139</name>
</gene>
<evidence type="ECO:0000259" key="2">
    <source>
        <dbReference type="Pfam" id="PF12697"/>
    </source>
</evidence>
<keyword evidence="4" id="KW-1185">Reference proteome</keyword>
<feature type="compositionally biased region" description="Low complexity" evidence="1">
    <location>
        <begin position="44"/>
        <end position="60"/>
    </location>
</feature>
<evidence type="ECO:0000313" key="3">
    <source>
        <dbReference type="EMBL" id="KAK7394076.1"/>
    </source>
</evidence>
<dbReference type="Proteomes" id="UP001498476">
    <property type="component" value="Unassembled WGS sequence"/>
</dbReference>
<dbReference type="InterPro" id="IPR000073">
    <property type="entry name" value="AB_hydrolase_1"/>
</dbReference>
<dbReference type="Gene3D" id="3.40.50.1820">
    <property type="entry name" value="alpha/beta hydrolase"/>
    <property type="match status" value="1"/>
</dbReference>
<sequence>MANAPDLPSPALIATTAALATIALLAITRAALWPARPKILPNPLKTGSGLSKSNSSSTPSETLVYHPDLLPGARDVDTPYGSIRVYEFGPETGEKVLFVHGISTPCITLMPIANALVERGCRVMLFVRLRPGYSPQQRGTTLIYNMSQDLFGRGFSDGVADLPHDDRLYVSQMLLALASSPLPWTGTNGLRLVGYSLGGGIAIHFANAFPHLVKDLVLLAPAGLIRAESFGRVSLFLFRSGFIPERILAIATRSRLQKPIASSRIPKTPISDPVSDSVTDLVSPAAEIAAAEASDPAPGETATGLEHRVLEYVRWMVTHHAGFVPAFMSSVRYAPLTKQHESWAKLANRKSGTTAIILAQSDEIIDLEDYRRDGIALVGGKENVLWRELPGGHDFVMTHSANIVKELEEMWGKKL</sequence>
<evidence type="ECO:0000256" key="1">
    <source>
        <dbReference type="SAM" id="MobiDB-lite"/>
    </source>
</evidence>
<protein>
    <recommendedName>
        <fullName evidence="2">AB hydrolase-1 domain-containing protein</fullName>
    </recommendedName>
</protein>